<dbReference type="GO" id="GO:0002181">
    <property type="term" value="P:cytoplasmic translation"/>
    <property type="evidence" value="ECO:0007669"/>
    <property type="project" value="TreeGrafter"/>
</dbReference>
<dbReference type="OMA" id="HCFREIA"/>
<keyword evidence="5" id="KW-1185">Reference proteome</keyword>
<reference evidence="5" key="1">
    <citation type="submission" date="2011-02" db="EMBL/GenBank/DDBJ databases">
        <title>The Genome Sequence of Capsaspora owczarzaki ATCC 30864.</title>
        <authorList>
            <person name="Russ C."/>
            <person name="Cuomo C."/>
            <person name="Burger G."/>
            <person name="Gray M.W."/>
            <person name="Holland P.W.H."/>
            <person name="King N."/>
            <person name="Lang F.B.F."/>
            <person name="Roger A.J."/>
            <person name="Ruiz-Trillo I."/>
            <person name="Young S.K."/>
            <person name="Zeng Q."/>
            <person name="Gargeya S."/>
            <person name="Alvarado L."/>
            <person name="Berlin A."/>
            <person name="Chapman S.B."/>
            <person name="Chen Z."/>
            <person name="Freedman E."/>
            <person name="Gellesch M."/>
            <person name="Goldberg J."/>
            <person name="Griggs A."/>
            <person name="Gujja S."/>
            <person name="Heilman E."/>
            <person name="Heiman D."/>
            <person name="Howarth C."/>
            <person name="Mehta T."/>
            <person name="Neiman D."/>
            <person name="Pearson M."/>
            <person name="Roberts A."/>
            <person name="Saif S."/>
            <person name="Shea T."/>
            <person name="Shenoy N."/>
            <person name="Sisk P."/>
            <person name="Stolte C."/>
            <person name="Sykes S."/>
            <person name="White J."/>
            <person name="Yandava C."/>
            <person name="Haas B."/>
            <person name="Nusbaum C."/>
            <person name="Birren B."/>
        </authorList>
    </citation>
    <scope>NUCLEOTIDE SEQUENCE</scope>
    <source>
        <strain evidence="5">ATCC 30864</strain>
    </source>
</reference>
<dbReference type="Gene3D" id="4.10.830.10">
    <property type="entry name" value="30s Ribosomal Protein S14, Chain N"/>
    <property type="match status" value="1"/>
</dbReference>
<evidence type="ECO:0000256" key="3">
    <source>
        <dbReference type="ARBA" id="ARBA00023274"/>
    </source>
</evidence>
<dbReference type="NCBIfam" id="NF004424">
    <property type="entry name" value="PRK05766.1"/>
    <property type="match status" value="1"/>
</dbReference>
<evidence type="ECO:0000256" key="1">
    <source>
        <dbReference type="ARBA" id="ARBA00009083"/>
    </source>
</evidence>
<dbReference type="EMBL" id="KE346360">
    <property type="protein sequence ID" value="KJE88654.1"/>
    <property type="molecule type" value="Genomic_DNA"/>
</dbReference>
<dbReference type="GO" id="GO:0003735">
    <property type="term" value="F:structural constituent of ribosome"/>
    <property type="evidence" value="ECO:0007669"/>
    <property type="project" value="InterPro"/>
</dbReference>
<accession>A0A0D2X092</accession>
<dbReference type="AlphaFoldDB" id="A0A0D2X092"/>
<sequence>MSHESVFYSHPRKFGPGSRQCTVCSNRHGMIRKYHLDMCRQCFRQYAADIGFIKYR</sequence>
<protein>
    <submittedName>
        <fullName evidence="4">40S ribosomal protein S29</fullName>
    </submittedName>
</protein>
<dbReference type="FunCoup" id="A0A0D2X092">
    <property type="interactions" value="224"/>
</dbReference>
<dbReference type="GO" id="GO:0008270">
    <property type="term" value="F:zinc ion binding"/>
    <property type="evidence" value="ECO:0007669"/>
    <property type="project" value="InterPro"/>
</dbReference>
<dbReference type="InterPro" id="IPR001209">
    <property type="entry name" value="Ribosomal_uS14"/>
</dbReference>
<evidence type="ECO:0000313" key="5">
    <source>
        <dbReference type="Proteomes" id="UP000008743"/>
    </source>
</evidence>
<dbReference type="GO" id="GO:0022627">
    <property type="term" value="C:cytosolic small ribosomal subunit"/>
    <property type="evidence" value="ECO:0007669"/>
    <property type="project" value="TreeGrafter"/>
</dbReference>
<dbReference type="RefSeq" id="XP_004365134.1">
    <property type="nucleotide sequence ID" value="XM_004365077.2"/>
</dbReference>
<dbReference type="PANTHER" id="PTHR12010">
    <property type="entry name" value="40S RIBOSOMAL PROTEIN S29"/>
    <property type="match status" value="1"/>
</dbReference>
<evidence type="ECO:0000256" key="2">
    <source>
        <dbReference type="ARBA" id="ARBA00022980"/>
    </source>
</evidence>
<dbReference type="STRING" id="595528.A0A0D2X092"/>
<dbReference type="PhylomeDB" id="A0A0D2X092"/>
<organism evidence="4 5">
    <name type="scientific">Capsaspora owczarzaki (strain ATCC 30864)</name>
    <dbReference type="NCBI Taxonomy" id="595528"/>
    <lineage>
        <taxon>Eukaryota</taxon>
        <taxon>Filasterea</taxon>
        <taxon>Capsaspora</taxon>
    </lineage>
</organism>
<dbReference type="Pfam" id="PF00253">
    <property type="entry name" value="Ribosomal_S14"/>
    <property type="match status" value="1"/>
</dbReference>
<dbReference type="OrthoDB" id="10252683at2759"/>
<dbReference type="PANTHER" id="PTHR12010:SF2">
    <property type="entry name" value="40S RIBOSOMAL PROTEIN S29"/>
    <property type="match status" value="1"/>
</dbReference>
<dbReference type="eggNOG" id="KOG3506">
    <property type="taxonomic scope" value="Eukaryota"/>
</dbReference>
<keyword evidence="3" id="KW-0687">Ribonucleoprotein</keyword>
<dbReference type="InParanoid" id="A0A0D2X092"/>
<name>A0A0D2X092_CAPO3</name>
<dbReference type="Proteomes" id="UP000008743">
    <property type="component" value="Unassembled WGS sequence"/>
</dbReference>
<proteinExistence type="inferred from homology"/>
<dbReference type="InterPro" id="IPR043140">
    <property type="entry name" value="Ribosomal_uS14_sf"/>
</dbReference>
<gene>
    <name evidence="4" type="ORF">CAOG_000263</name>
</gene>
<dbReference type="InterPro" id="IPR039744">
    <property type="entry name" value="RIbosomal_uS14_euk_arc"/>
</dbReference>
<evidence type="ECO:0000313" key="4">
    <source>
        <dbReference type="EMBL" id="KJE88654.1"/>
    </source>
</evidence>
<dbReference type="FunFam" id="4.10.830.10:FF:000002">
    <property type="entry name" value="40S ribosomal protein S29"/>
    <property type="match status" value="1"/>
</dbReference>
<keyword evidence="2 4" id="KW-0689">Ribosomal protein</keyword>
<comment type="similarity">
    <text evidence="1">Belongs to the universal ribosomal protein uS14 family.</text>
</comment>